<comment type="caution">
    <text evidence="2">The sequence shown here is derived from an EMBL/GenBank/DDBJ whole genome shotgun (WGS) entry which is preliminary data.</text>
</comment>
<dbReference type="SUPFAM" id="SSF54427">
    <property type="entry name" value="NTF2-like"/>
    <property type="match status" value="1"/>
</dbReference>
<dbReference type="RefSeq" id="WP_181610361.1">
    <property type="nucleotide sequence ID" value="NZ_BAABAM010000002.1"/>
</dbReference>
<dbReference type="AlphaFoldDB" id="A0A7W0HQ92"/>
<gene>
    <name evidence="2" type="ORF">HNR30_002918</name>
</gene>
<dbReference type="InterPro" id="IPR032710">
    <property type="entry name" value="NTF2-like_dom_sf"/>
</dbReference>
<dbReference type="Pfam" id="PF12680">
    <property type="entry name" value="SnoaL_2"/>
    <property type="match status" value="1"/>
</dbReference>
<dbReference type="CDD" id="cd00531">
    <property type="entry name" value="NTF2_like"/>
    <property type="match status" value="1"/>
</dbReference>
<sequence>MDVIRGYYDAMRHKSADELAELYAEDAVHEFPFRMDGMPEALHGREQIRAAYTATWGASPFDVTDVRDVVVHRGLDPEVFVSEHTVVGTVAGQVLSVPGLLVLRVRDGLIVHNRDYMDATAVTRIRQAA</sequence>
<keyword evidence="3" id="KW-1185">Reference proteome</keyword>
<dbReference type="EMBL" id="JACDUR010000003">
    <property type="protein sequence ID" value="MBA2891577.1"/>
    <property type="molecule type" value="Genomic_DNA"/>
</dbReference>
<feature type="domain" description="SnoaL-like" evidence="1">
    <location>
        <begin position="4"/>
        <end position="112"/>
    </location>
</feature>
<dbReference type="GO" id="GO:0016853">
    <property type="term" value="F:isomerase activity"/>
    <property type="evidence" value="ECO:0007669"/>
    <property type="project" value="UniProtKB-KW"/>
</dbReference>
<protein>
    <submittedName>
        <fullName evidence="2">Ketosteroid isomerase-like protein</fullName>
    </submittedName>
</protein>
<dbReference type="Proteomes" id="UP000530928">
    <property type="component" value="Unassembled WGS sequence"/>
</dbReference>
<evidence type="ECO:0000313" key="3">
    <source>
        <dbReference type="Proteomes" id="UP000530928"/>
    </source>
</evidence>
<evidence type="ECO:0000259" key="1">
    <source>
        <dbReference type="Pfam" id="PF12680"/>
    </source>
</evidence>
<accession>A0A7W0HQ92</accession>
<organism evidence="2 3">
    <name type="scientific">Nonomuraea soli</name>
    <dbReference type="NCBI Taxonomy" id="1032476"/>
    <lineage>
        <taxon>Bacteria</taxon>
        <taxon>Bacillati</taxon>
        <taxon>Actinomycetota</taxon>
        <taxon>Actinomycetes</taxon>
        <taxon>Streptosporangiales</taxon>
        <taxon>Streptosporangiaceae</taxon>
        <taxon>Nonomuraea</taxon>
    </lineage>
</organism>
<dbReference type="Gene3D" id="3.10.450.50">
    <property type="match status" value="1"/>
</dbReference>
<name>A0A7W0HQ92_9ACTN</name>
<reference evidence="2 3" key="1">
    <citation type="submission" date="2020-07" db="EMBL/GenBank/DDBJ databases">
        <title>Genomic Encyclopedia of Type Strains, Phase IV (KMG-IV): sequencing the most valuable type-strain genomes for metagenomic binning, comparative biology and taxonomic classification.</title>
        <authorList>
            <person name="Goeker M."/>
        </authorList>
    </citation>
    <scope>NUCLEOTIDE SEQUENCE [LARGE SCALE GENOMIC DNA]</scope>
    <source>
        <strain evidence="2 3">DSM 45533</strain>
    </source>
</reference>
<proteinExistence type="predicted"/>
<dbReference type="InterPro" id="IPR037401">
    <property type="entry name" value="SnoaL-like"/>
</dbReference>
<keyword evidence="2" id="KW-0413">Isomerase</keyword>
<evidence type="ECO:0000313" key="2">
    <source>
        <dbReference type="EMBL" id="MBA2891577.1"/>
    </source>
</evidence>